<evidence type="ECO:0000256" key="1">
    <source>
        <dbReference type="SAM" id="Coils"/>
    </source>
</evidence>
<comment type="caution">
    <text evidence="2">The sequence shown here is derived from an EMBL/GenBank/DDBJ whole genome shotgun (WGS) entry which is preliminary data.</text>
</comment>
<keyword evidence="1" id="KW-0175">Coiled coil</keyword>
<reference evidence="2" key="1">
    <citation type="submission" date="2022-03" db="EMBL/GenBank/DDBJ databases">
        <title>First case of bacteraemia caused by Dielma fastidiosa in a patient hospitalised with diverticulitis.</title>
        <authorList>
            <person name="Forman-Ankjaer B."/>
            <person name="Hvid-Jensen F."/>
            <person name="Kobel C.M."/>
            <person name="Greve T."/>
        </authorList>
    </citation>
    <scope>NUCLEOTIDE SEQUENCE</scope>
    <source>
        <strain evidence="2">AUH_DF_2021</strain>
    </source>
</reference>
<dbReference type="AlphaFoldDB" id="A0AB35US81"/>
<protein>
    <submittedName>
        <fullName evidence="2">Uncharacterized protein</fullName>
    </submittedName>
</protein>
<dbReference type="Gene3D" id="3.40.50.300">
    <property type="entry name" value="P-loop containing nucleotide triphosphate hydrolases"/>
    <property type="match status" value="1"/>
</dbReference>
<name>A0AB35US81_9FIRM</name>
<dbReference type="Proteomes" id="UP001276902">
    <property type="component" value="Unassembled WGS sequence"/>
</dbReference>
<sequence length="559" mass="64219">MNLIITSVTIVDLTNKEAKKIEFSESKNLLTSEHNHLGKSVIMKSIYYTLGAEVYFPNPIKAINLLTYLDFFIGDIKYRVCRLNRIFTLYQDGKFVKKFTSVGDFGNALEEIFKLEINLVGKDDSGTITKCPPAFYYMPYYIDQENGWAANSFSFDRMNQFDLPQRKNSYFFHLGVLDNAYVEKSKSQKINERRIAQLIKENEKLTTVIETLRIGLDDTQMSFDADSLERAISTRQEKVKKILDEIAKSRNALVEAEDNYIQLTHDKDVLAKYIKKKQPLNDNVEKDIVECPRCGMFFERSMTQKLEKMYLIESLHDDYTSISNDINNLEKRIEKLKKTFLDKQNSLQYYEKTLADNQETYNAYLKSKATNQLLVEYQTKIGTNISEIERLDKNNSEIRKELSSYNAERTQANNIYLSNLSKLLIDLDVPKDQVGEKSEPGTALVASGAYGPRCKVAQMLAFLQTQKKACSEIISFPLVIDSPNALEQDSEHLDSVIRTLLTWNKTDNQIIVASIGGKETANAISNVKIILLDNPQNHLFSKNEYSIYEKEISEIFTSF</sequence>
<organism evidence="2 3">
    <name type="scientific">Dielma fastidiosa</name>
    <dbReference type="NCBI Taxonomy" id="1034346"/>
    <lineage>
        <taxon>Bacteria</taxon>
        <taxon>Bacillati</taxon>
        <taxon>Bacillota</taxon>
        <taxon>Erysipelotrichia</taxon>
        <taxon>Erysipelotrichales</taxon>
        <taxon>Erysipelotrichaceae</taxon>
        <taxon>Dielma</taxon>
    </lineage>
</organism>
<dbReference type="InterPro" id="IPR027417">
    <property type="entry name" value="P-loop_NTPase"/>
</dbReference>
<accession>A0AB35US81</accession>
<feature type="coiled-coil region" evidence="1">
    <location>
        <begin position="225"/>
        <end position="266"/>
    </location>
</feature>
<feature type="coiled-coil region" evidence="1">
    <location>
        <begin position="312"/>
        <end position="346"/>
    </location>
</feature>
<evidence type="ECO:0000313" key="2">
    <source>
        <dbReference type="EMBL" id="MDY5167965.1"/>
    </source>
</evidence>
<evidence type="ECO:0000313" key="3">
    <source>
        <dbReference type="Proteomes" id="UP001276902"/>
    </source>
</evidence>
<dbReference type="EMBL" id="JALDAW010000011">
    <property type="protein sequence ID" value="MDY5167965.1"/>
    <property type="molecule type" value="Genomic_DNA"/>
</dbReference>
<proteinExistence type="predicted"/>
<dbReference type="RefSeq" id="WP_320883448.1">
    <property type="nucleotide sequence ID" value="NZ_BAABZA010000001.1"/>
</dbReference>
<gene>
    <name evidence="2" type="ORF">MQE39_07540</name>
</gene>